<keyword evidence="6" id="KW-1185">Reference proteome</keyword>
<name>A0ABR3ZV68_9LECA</name>
<dbReference type="EMBL" id="JBEFKJ010000040">
    <property type="protein sequence ID" value="KAL2037505.1"/>
    <property type="molecule type" value="Genomic_DNA"/>
</dbReference>
<gene>
    <name evidence="5" type="ORF">N7G274_009786</name>
</gene>
<keyword evidence="4" id="KW-0472">Membrane</keyword>
<proteinExistence type="inferred from homology"/>
<feature type="transmembrane region" description="Helical" evidence="4">
    <location>
        <begin position="94"/>
        <end position="119"/>
    </location>
</feature>
<dbReference type="PANTHER" id="PTHR31571:SF1">
    <property type="entry name" value="ALTERED INHERITANCE OF MITOCHONDRIA PROTEIN 6"/>
    <property type="match status" value="1"/>
</dbReference>
<dbReference type="InterPro" id="IPR017946">
    <property type="entry name" value="PLC-like_Pdiesterase_TIM-brl"/>
</dbReference>
<feature type="region of interest" description="Disordered" evidence="3">
    <location>
        <begin position="59"/>
        <end position="80"/>
    </location>
</feature>
<protein>
    <recommendedName>
        <fullName evidence="2">Altered inheritance of mitochondria protein 6</fullName>
    </recommendedName>
</protein>
<keyword evidence="4" id="KW-1133">Transmembrane helix</keyword>
<evidence type="ECO:0000313" key="6">
    <source>
        <dbReference type="Proteomes" id="UP001590950"/>
    </source>
</evidence>
<sequence length="502" mass="55505">MRTTPEESIGLTARGPYLDDNNTHSDSHLSISDTLLEDESDFPNENVRQRAKWRGLFSSQTANRARRKPSKSERGIGEGLARGKRKGCGLCLKIGLGLLVLLGVIQLFSLIGSLVGFIFPHGVHRIVRLWGRPGQIGANLASWPTDFSRDITPIPCHSHNDYWRRVPLYSAIEAGCIGVEADIWLFQNELFVGHSVASLTPNRTLNSLYIYPLLDILSKQNPKDTLVSEGDHQIHGVFDTDPEQTLIFLIDFKTAGALLWPRVQSALEPLRNQNYLTRVNGTEIVRGPITVVGTGNTPFDLVDSDTSNPHHDIFFDSPLGDMYEAPGVQRLPLATSPPEGSSQEGTKTEAQAAASAVNSEKRSDKQGQGKSGTISGNPDAYNTGNSYYASVSFIETIGLLWDGEFSADQLDKLRGQIRGAHKRGLKARYWDLPFWPINLRNHVWDVLVKEGVDLLNVDDLKGATKRNWDKHHGWWQRMESVSYDVNGGIDGSVGGPTGRSNF</sequence>
<evidence type="ECO:0000256" key="1">
    <source>
        <dbReference type="ARBA" id="ARBA00008858"/>
    </source>
</evidence>
<feature type="compositionally biased region" description="Polar residues" evidence="3">
    <location>
        <begin position="368"/>
        <end position="379"/>
    </location>
</feature>
<evidence type="ECO:0000313" key="5">
    <source>
        <dbReference type="EMBL" id="KAL2037505.1"/>
    </source>
</evidence>
<keyword evidence="4" id="KW-0812">Transmembrane</keyword>
<feature type="region of interest" description="Disordered" evidence="3">
    <location>
        <begin position="1"/>
        <end position="23"/>
    </location>
</feature>
<feature type="compositionally biased region" description="Polar residues" evidence="3">
    <location>
        <begin position="338"/>
        <end position="349"/>
    </location>
</feature>
<comment type="similarity">
    <text evidence="1">Belongs to the AIM6 family.</text>
</comment>
<dbReference type="SUPFAM" id="SSF51695">
    <property type="entry name" value="PLC-like phosphodiesterases"/>
    <property type="match status" value="1"/>
</dbReference>
<dbReference type="PANTHER" id="PTHR31571">
    <property type="entry name" value="ALTERED INHERITANCE OF MITOCHONDRIA PROTEIN 6"/>
    <property type="match status" value="1"/>
</dbReference>
<dbReference type="InterPro" id="IPR051236">
    <property type="entry name" value="HAT_RTT109-like"/>
</dbReference>
<feature type="region of interest" description="Disordered" evidence="3">
    <location>
        <begin position="330"/>
        <end position="379"/>
    </location>
</feature>
<evidence type="ECO:0000256" key="3">
    <source>
        <dbReference type="SAM" id="MobiDB-lite"/>
    </source>
</evidence>
<evidence type="ECO:0000256" key="2">
    <source>
        <dbReference type="ARBA" id="ARBA00014286"/>
    </source>
</evidence>
<comment type="caution">
    <text evidence="5">The sequence shown here is derived from an EMBL/GenBank/DDBJ whole genome shotgun (WGS) entry which is preliminary data.</text>
</comment>
<dbReference type="Proteomes" id="UP001590950">
    <property type="component" value="Unassembled WGS sequence"/>
</dbReference>
<evidence type="ECO:0000256" key="4">
    <source>
        <dbReference type="SAM" id="Phobius"/>
    </source>
</evidence>
<organism evidence="5 6">
    <name type="scientific">Stereocaulon virgatum</name>
    <dbReference type="NCBI Taxonomy" id="373712"/>
    <lineage>
        <taxon>Eukaryota</taxon>
        <taxon>Fungi</taxon>
        <taxon>Dikarya</taxon>
        <taxon>Ascomycota</taxon>
        <taxon>Pezizomycotina</taxon>
        <taxon>Lecanoromycetes</taxon>
        <taxon>OSLEUM clade</taxon>
        <taxon>Lecanoromycetidae</taxon>
        <taxon>Lecanorales</taxon>
        <taxon>Lecanorineae</taxon>
        <taxon>Stereocaulaceae</taxon>
        <taxon>Stereocaulon</taxon>
    </lineage>
</organism>
<reference evidence="5 6" key="1">
    <citation type="submission" date="2024-09" db="EMBL/GenBank/DDBJ databases">
        <title>Rethinking Asexuality: The Enigmatic Case of Functional Sexual Genes in Lepraria (Stereocaulaceae).</title>
        <authorList>
            <person name="Doellman M."/>
            <person name="Sun Y."/>
            <person name="Barcenas-Pena A."/>
            <person name="Lumbsch H.T."/>
            <person name="Grewe F."/>
        </authorList>
    </citation>
    <scope>NUCLEOTIDE SEQUENCE [LARGE SCALE GENOMIC DNA]</scope>
    <source>
        <strain evidence="5 6">Mercado 3170</strain>
    </source>
</reference>
<accession>A0ABR3ZV68</accession>